<reference evidence="1" key="1">
    <citation type="submission" date="2022-10" db="EMBL/GenBank/DDBJ databases">
        <title>Catenovulum adriacola sp. nov. isolated in the Harbour of Susak.</title>
        <authorList>
            <person name="Schoch T."/>
            <person name="Reich S.J."/>
            <person name="Stoeferle S."/>
            <person name="Flaiz M."/>
            <person name="Kazda M."/>
            <person name="Riedel C.U."/>
            <person name="Duerre P."/>
        </authorList>
    </citation>
    <scope>NUCLEOTIDE SEQUENCE</scope>
    <source>
        <strain evidence="1">TS8</strain>
    </source>
</reference>
<protein>
    <submittedName>
        <fullName evidence="1">DUF3549 family protein</fullName>
    </submittedName>
</protein>
<keyword evidence="2" id="KW-1185">Reference proteome</keyword>
<evidence type="ECO:0000313" key="1">
    <source>
        <dbReference type="EMBL" id="WAJ69104.1"/>
    </source>
</evidence>
<accession>A0ABY7AHW2</accession>
<dbReference type="EMBL" id="CP109965">
    <property type="protein sequence ID" value="WAJ69104.1"/>
    <property type="molecule type" value="Genomic_DNA"/>
</dbReference>
<dbReference type="Pfam" id="PF12069">
    <property type="entry name" value="DUF3549"/>
    <property type="match status" value="1"/>
</dbReference>
<dbReference type="RefSeq" id="WP_268073277.1">
    <property type="nucleotide sequence ID" value="NZ_CP109965.1"/>
</dbReference>
<dbReference type="Proteomes" id="UP001163726">
    <property type="component" value="Chromosome"/>
</dbReference>
<name>A0ABY7AHW2_9ALTE</name>
<proteinExistence type="predicted"/>
<gene>
    <name evidence="1" type="ORF">OLW01_07820</name>
</gene>
<organism evidence="1 2">
    <name type="scientific">Catenovulum adriaticum</name>
    <dbReference type="NCBI Taxonomy" id="2984846"/>
    <lineage>
        <taxon>Bacteria</taxon>
        <taxon>Pseudomonadati</taxon>
        <taxon>Pseudomonadota</taxon>
        <taxon>Gammaproteobacteria</taxon>
        <taxon>Alteromonadales</taxon>
        <taxon>Alteromonadaceae</taxon>
        <taxon>Catenovulum</taxon>
    </lineage>
</organism>
<sequence length="343" mass="39170">MKNISTLFELIQSSGCDYCIYDIGRRVVEIPKTEFERFENAQQAYPYPIQKTARFALVYWPLGQTGNPFIWFMNLPLNEESMLIEASRNHFVAIIQEAMGNKITEQGEQQLPDNPYIKAPDAKKLAMVNAKLKYKLQLPPSSYLADCISYLSHENWTKWQDLAVQGWADLIVRLEDPKIKQLFDNGFFEFPAPMKDELASLIEHQTLSRATNRRIIRQLQNKDLDKQAQLSLLRCLSGWSTDNEINQYLTQVLNTEQAIDADLLAIISARCFEALADPLLLTLYLEQIADHPAEGLFEALFTDLVAIPNLRRCIFALLQNPAALPKTRIALSKMVSGKYNATH</sequence>
<dbReference type="InterPro" id="IPR021936">
    <property type="entry name" value="DUF3549"/>
</dbReference>
<evidence type="ECO:0000313" key="2">
    <source>
        <dbReference type="Proteomes" id="UP001163726"/>
    </source>
</evidence>